<comment type="caution">
    <text evidence="6">The sequence shown here is derived from an EMBL/GenBank/DDBJ whole genome shotgun (WGS) entry which is preliminary data.</text>
</comment>
<feature type="domain" description="HTH tetR-type" evidence="5">
    <location>
        <begin position="4"/>
        <end position="63"/>
    </location>
</feature>
<feature type="DNA-binding region" description="H-T-H motif" evidence="4">
    <location>
        <begin position="26"/>
        <end position="45"/>
    </location>
</feature>
<dbReference type="InterPro" id="IPR036271">
    <property type="entry name" value="Tet_transcr_reg_TetR-rel_C_sf"/>
</dbReference>
<evidence type="ECO:0000313" key="7">
    <source>
        <dbReference type="Proteomes" id="UP001596074"/>
    </source>
</evidence>
<dbReference type="SUPFAM" id="SSF48498">
    <property type="entry name" value="Tetracyclin repressor-like, C-terminal domain"/>
    <property type="match status" value="1"/>
</dbReference>
<dbReference type="PRINTS" id="PR00455">
    <property type="entry name" value="HTHTETR"/>
</dbReference>
<gene>
    <name evidence="6" type="ORF">ACFPZN_21015</name>
</gene>
<keyword evidence="7" id="KW-1185">Reference proteome</keyword>
<dbReference type="Gene3D" id="1.10.10.60">
    <property type="entry name" value="Homeodomain-like"/>
    <property type="match status" value="1"/>
</dbReference>
<protein>
    <submittedName>
        <fullName evidence="6">TetR/AcrR family transcriptional regulator</fullName>
    </submittedName>
</protein>
<evidence type="ECO:0000259" key="5">
    <source>
        <dbReference type="PROSITE" id="PS50977"/>
    </source>
</evidence>
<name>A0ABW1A0Y9_9ACTN</name>
<dbReference type="InterPro" id="IPR009057">
    <property type="entry name" value="Homeodomain-like_sf"/>
</dbReference>
<dbReference type="InterPro" id="IPR050109">
    <property type="entry name" value="HTH-type_TetR-like_transc_reg"/>
</dbReference>
<evidence type="ECO:0000256" key="3">
    <source>
        <dbReference type="ARBA" id="ARBA00023163"/>
    </source>
</evidence>
<evidence type="ECO:0000256" key="4">
    <source>
        <dbReference type="PROSITE-ProRule" id="PRU00335"/>
    </source>
</evidence>
<proteinExistence type="predicted"/>
<dbReference type="InterPro" id="IPR001647">
    <property type="entry name" value="HTH_TetR"/>
</dbReference>
<keyword evidence="2 4" id="KW-0238">DNA-binding</keyword>
<dbReference type="PROSITE" id="PS50977">
    <property type="entry name" value="HTH_TETR_2"/>
    <property type="match status" value="2"/>
</dbReference>
<dbReference type="SUPFAM" id="SSF46689">
    <property type="entry name" value="Homeodomain-like"/>
    <property type="match status" value="2"/>
</dbReference>
<keyword evidence="3" id="KW-0804">Transcription</keyword>
<organism evidence="6 7">
    <name type="scientific">Actinomadura rugatobispora</name>
    <dbReference type="NCBI Taxonomy" id="1994"/>
    <lineage>
        <taxon>Bacteria</taxon>
        <taxon>Bacillati</taxon>
        <taxon>Actinomycetota</taxon>
        <taxon>Actinomycetes</taxon>
        <taxon>Streptosporangiales</taxon>
        <taxon>Thermomonosporaceae</taxon>
        <taxon>Actinomadura</taxon>
    </lineage>
</organism>
<feature type="domain" description="HTH tetR-type" evidence="5">
    <location>
        <begin position="224"/>
        <end position="284"/>
    </location>
</feature>
<dbReference type="Gene3D" id="1.10.357.10">
    <property type="entry name" value="Tetracycline Repressor, domain 2"/>
    <property type="match status" value="2"/>
</dbReference>
<evidence type="ECO:0000256" key="1">
    <source>
        <dbReference type="ARBA" id="ARBA00023015"/>
    </source>
</evidence>
<sequence>MGNATRRSEILDVAASLFASTGLRTSLNDIADACGIRPGSLYYHFESKEALIAELVERFHTALEQLATSASAGRWSESAPSDAVVAFGQEIADCAVRHRAALLLSLFDAPAVAVPESRDVAGRTLPMVHEAMHGLLRVAEEQGELRGGLNLDAVADRVCQSMFHVGIGVYHRSRGGRLVPELKCRIILDGLAAREDGEPLDGSDAHRVADQVIEGWKHTEPASGDRAALIRAAARTELAKRGVELTTIRDVAAAAGVDLRAVYRVVSSKEELLISVLGDYATAVSDGWTQVVEATASPMEKLDALLWLNVNVLDRFHEEHRIQTLSLKQIPPTSENLPLTFGTQLRQLGEILAAGDRAGVFRFTDMPADTRARSAFSLVWTPENLVRRLGPEGAHELARDTVLRGIGRT</sequence>
<keyword evidence="1" id="KW-0805">Transcription regulation</keyword>
<evidence type="ECO:0000256" key="2">
    <source>
        <dbReference type="ARBA" id="ARBA00023125"/>
    </source>
</evidence>
<dbReference type="PANTHER" id="PTHR30055:SF234">
    <property type="entry name" value="HTH-TYPE TRANSCRIPTIONAL REGULATOR BETI"/>
    <property type="match status" value="1"/>
</dbReference>
<feature type="DNA-binding region" description="H-T-H motif" evidence="4">
    <location>
        <begin position="247"/>
        <end position="266"/>
    </location>
</feature>
<dbReference type="Proteomes" id="UP001596074">
    <property type="component" value="Unassembled WGS sequence"/>
</dbReference>
<dbReference type="PANTHER" id="PTHR30055">
    <property type="entry name" value="HTH-TYPE TRANSCRIPTIONAL REGULATOR RUTR"/>
    <property type="match status" value="1"/>
</dbReference>
<dbReference type="Pfam" id="PF00440">
    <property type="entry name" value="TetR_N"/>
    <property type="match status" value="2"/>
</dbReference>
<evidence type="ECO:0000313" key="6">
    <source>
        <dbReference type="EMBL" id="MFC5748116.1"/>
    </source>
</evidence>
<accession>A0ABW1A0Y9</accession>
<dbReference type="EMBL" id="JBHSON010000028">
    <property type="protein sequence ID" value="MFC5748116.1"/>
    <property type="molecule type" value="Genomic_DNA"/>
</dbReference>
<dbReference type="RefSeq" id="WP_378283753.1">
    <property type="nucleotide sequence ID" value="NZ_JBHSON010000028.1"/>
</dbReference>
<reference evidence="7" key="1">
    <citation type="journal article" date="2019" name="Int. J. Syst. Evol. Microbiol.">
        <title>The Global Catalogue of Microorganisms (GCM) 10K type strain sequencing project: providing services to taxonomists for standard genome sequencing and annotation.</title>
        <authorList>
            <consortium name="The Broad Institute Genomics Platform"/>
            <consortium name="The Broad Institute Genome Sequencing Center for Infectious Disease"/>
            <person name="Wu L."/>
            <person name="Ma J."/>
        </authorList>
    </citation>
    <scope>NUCLEOTIDE SEQUENCE [LARGE SCALE GENOMIC DNA]</scope>
    <source>
        <strain evidence="7">KCTC 42087</strain>
    </source>
</reference>